<comment type="caution">
    <text evidence="1">The sequence shown here is derived from an EMBL/GenBank/DDBJ whole genome shotgun (WGS) entry which is preliminary data.</text>
</comment>
<keyword evidence="2" id="KW-1185">Reference proteome</keyword>
<protein>
    <submittedName>
        <fullName evidence="1">Uncharacterized protein</fullName>
    </submittedName>
</protein>
<proteinExistence type="predicted"/>
<evidence type="ECO:0000313" key="1">
    <source>
        <dbReference type="EMBL" id="KAL3598066.1"/>
    </source>
</evidence>
<gene>
    <name evidence="1" type="ORF">D5086_005984</name>
</gene>
<dbReference type="EMBL" id="RCHU02000003">
    <property type="protein sequence ID" value="KAL3598066.1"/>
    <property type="molecule type" value="Genomic_DNA"/>
</dbReference>
<evidence type="ECO:0000313" key="2">
    <source>
        <dbReference type="Proteomes" id="UP000309997"/>
    </source>
</evidence>
<dbReference type="Proteomes" id="UP000309997">
    <property type="component" value="Unassembled WGS sequence"/>
</dbReference>
<organism evidence="1 2">
    <name type="scientific">Populus alba</name>
    <name type="common">White poplar</name>
    <dbReference type="NCBI Taxonomy" id="43335"/>
    <lineage>
        <taxon>Eukaryota</taxon>
        <taxon>Viridiplantae</taxon>
        <taxon>Streptophyta</taxon>
        <taxon>Embryophyta</taxon>
        <taxon>Tracheophyta</taxon>
        <taxon>Spermatophyta</taxon>
        <taxon>Magnoliopsida</taxon>
        <taxon>eudicotyledons</taxon>
        <taxon>Gunneridae</taxon>
        <taxon>Pentapetalae</taxon>
        <taxon>rosids</taxon>
        <taxon>fabids</taxon>
        <taxon>Malpighiales</taxon>
        <taxon>Salicaceae</taxon>
        <taxon>Saliceae</taxon>
        <taxon>Populus</taxon>
    </lineage>
</organism>
<accession>A0ACC4CK21</accession>
<reference evidence="1 2" key="1">
    <citation type="journal article" date="2024" name="Plant Biotechnol. J.">
        <title>Genome and CRISPR/Cas9 system of a widespread forest tree (Populus alba) in the world.</title>
        <authorList>
            <person name="Liu Y.J."/>
            <person name="Jiang P.F."/>
            <person name="Han X.M."/>
            <person name="Li X.Y."/>
            <person name="Wang H.M."/>
            <person name="Wang Y.J."/>
            <person name="Wang X.X."/>
            <person name="Zeng Q.Y."/>
        </authorList>
    </citation>
    <scope>NUCLEOTIDE SEQUENCE [LARGE SCALE GENOMIC DNA]</scope>
    <source>
        <strain evidence="2">cv. PAL-ZL1</strain>
    </source>
</reference>
<sequence>MDVFDYQQLVKATGSFSPSRLLGKGSHGSIYKGILEENKLVAIKKSSSLGADHVSADNTKKLENEISVLSSLRGSPYIINFLGASHYRHNSNCKEKNRVLVMEFMPNGSLHDLLHVDASPPPWPKRVEIAIQIARAKVIDVSRSPSSIVEWAVPLIEEQRSMEICDTRIALPTFMEGTIKHLLYVAARCVSCKEENRPSFTEIVKGMDKNCLVERVQMLSWTSLMRSVILTRRPRELAEQWQQTNCDDTSCDISEGKAYLWEILADITTLK</sequence>
<name>A0ACC4CK21_POPAL</name>